<keyword evidence="4" id="KW-1133">Transmembrane helix</keyword>
<dbReference type="InterPro" id="IPR017452">
    <property type="entry name" value="GPCR_Rhodpsn_7TM"/>
</dbReference>
<evidence type="ECO:0000256" key="2">
    <source>
        <dbReference type="ARBA" id="ARBA00022475"/>
    </source>
</evidence>
<dbReference type="GO" id="GO:0004930">
    <property type="term" value="F:G protein-coupled receptor activity"/>
    <property type="evidence" value="ECO:0007669"/>
    <property type="project" value="UniProtKB-KW"/>
</dbReference>
<keyword evidence="3" id="KW-0812">Transmembrane</keyword>
<evidence type="ECO:0000313" key="10">
    <source>
        <dbReference type="Proteomes" id="UP000749559"/>
    </source>
</evidence>
<dbReference type="InterPro" id="IPR050569">
    <property type="entry name" value="TAAR"/>
</dbReference>
<reference evidence="9" key="1">
    <citation type="submission" date="2022-03" db="EMBL/GenBank/DDBJ databases">
        <authorList>
            <person name="Martin C."/>
        </authorList>
    </citation>
    <scope>NUCLEOTIDE SEQUENCE</scope>
</reference>
<dbReference type="AlphaFoldDB" id="A0A8J1YCS4"/>
<protein>
    <submittedName>
        <fullName evidence="9">Uncharacterized protein</fullName>
    </submittedName>
</protein>
<evidence type="ECO:0000256" key="5">
    <source>
        <dbReference type="ARBA" id="ARBA00023040"/>
    </source>
</evidence>
<keyword evidence="7" id="KW-0675">Receptor</keyword>
<name>A0A8J1YCS4_OWEFU</name>
<dbReference type="CDD" id="cd00637">
    <property type="entry name" value="7tm_classA_rhodopsin-like"/>
    <property type="match status" value="1"/>
</dbReference>
<evidence type="ECO:0000313" key="9">
    <source>
        <dbReference type="EMBL" id="CAH1787918.1"/>
    </source>
</evidence>
<accession>A0A8J1YCS4</accession>
<dbReference type="EMBL" id="CAIIXF020000006">
    <property type="protein sequence ID" value="CAH1787918.1"/>
    <property type="molecule type" value="Genomic_DNA"/>
</dbReference>
<dbReference type="SUPFAM" id="SSF81321">
    <property type="entry name" value="Family A G protein-coupled receptor-like"/>
    <property type="match status" value="1"/>
</dbReference>
<keyword evidence="2" id="KW-1003">Cell membrane</keyword>
<dbReference type="GO" id="GO:0005886">
    <property type="term" value="C:plasma membrane"/>
    <property type="evidence" value="ECO:0007669"/>
    <property type="project" value="UniProtKB-SubCell"/>
</dbReference>
<keyword evidence="5" id="KW-0297">G-protein coupled receptor</keyword>
<organism evidence="9 10">
    <name type="scientific">Owenia fusiformis</name>
    <name type="common">Polychaete worm</name>
    <dbReference type="NCBI Taxonomy" id="6347"/>
    <lineage>
        <taxon>Eukaryota</taxon>
        <taxon>Metazoa</taxon>
        <taxon>Spiralia</taxon>
        <taxon>Lophotrochozoa</taxon>
        <taxon>Annelida</taxon>
        <taxon>Polychaeta</taxon>
        <taxon>Sedentaria</taxon>
        <taxon>Canalipalpata</taxon>
        <taxon>Sabellida</taxon>
        <taxon>Oweniida</taxon>
        <taxon>Oweniidae</taxon>
        <taxon>Owenia</taxon>
    </lineage>
</organism>
<dbReference type="InterPro" id="IPR000276">
    <property type="entry name" value="GPCR_Rhodpsn"/>
</dbReference>
<dbReference type="PANTHER" id="PTHR24249:SF372">
    <property type="entry name" value="G-PROTEIN COUPLED RECEPTORS FAMILY 1 PROFILE DOMAIN-CONTAINING PROTEIN"/>
    <property type="match status" value="1"/>
</dbReference>
<dbReference type="Pfam" id="PF00001">
    <property type="entry name" value="7tm_1"/>
    <property type="match status" value="1"/>
</dbReference>
<dbReference type="Gene3D" id="1.20.1070.10">
    <property type="entry name" value="Rhodopsin 7-helix transmembrane proteins"/>
    <property type="match status" value="1"/>
</dbReference>
<dbReference type="PANTHER" id="PTHR24249">
    <property type="entry name" value="HISTAMINE RECEPTOR-RELATED G-PROTEIN COUPLED RECEPTOR"/>
    <property type="match status" value="1"/>
</dbReference>
<evidence type="ECO:0000256" key="1">
    <source>
        <dbReference type="ARBA" id="ARBA00004651"/>
    </source>
</evidence>
<evidence type="ECO:0000256" key="4">
    <source>
        <dbReference type="ARBA" id="ARBA00022989"/>
    </source>
</evidence>
<dbReference type="OrthoDB" id="10033446at2759"/>
<evidence type="ECO:0000256" key="7">
    <source>
        <dbReference type="ARBA" id="ARBA00023170"/>
    </source>
</evidence>
<evidence type="ECO:0000256" key="3">
    <source>
        <dbReference type="ARBA" id="ARBA00022692"/>
    </source>
</evidence>
<keyword evidence="8" id="KW-0807">Transducer</keyword>
<keyword evidence="6" id="KW-0472">Membrane</keyword>
<evidence type="ECO:0000256" key="6">
    <source>
        <dbReference type="ARBA" id="ARBA00023136"/>
    </source>
</evidence>
<gene>
    <name evidence="9" type="ORF">OFUS_LOCUS13538</name>
</gene>
<evidence type="ECO:0000256" key="8">
    <source>
        <dbReference type="ARBA" id="ARBA00023224"/>
    </source>
</evidence>
<proteinExistence type="predicted"/>
<dbReference type="Proteomes" id="UP000749559">
    <property type="component" value="Unassembled WGS sequence"/>
</dbReference>
<comment type="subcellular location">
    <subcellularLocation>
        <location evidence="1">Cell membrane</location>
        <topology evidence="1">Multi-pass membrane protein</topology>
    </subcellularLocation>
</comment>
<keyword evidence="10" id="KW-1185">Reference proteome</keyword>
<sequence length="432" mass="48752">MTDTSISLYGTGGMDNTNHVVIPTVEYNFTTVAKNGGTTHTVNSAVRRSEEDKIMSSSWELGIRTILCTVSLIANVVSIIAIAYIPRPWMYKHYLYLMINLSVADILGTLSSLLSALNYYIIQVDPYTWIHMNLKYLMVFAHCTFVFSYSVSALVVLSLALCRYISVCHPFNSPTFLAQSRIIIAFVCLWIAGAVITIPLLIAELRNDYDIIITFSNYVVPSVLTLVAVMTFILCIRVFIEAKKLNKRLGDIYGVDYSQELTSLADNNAVVTTVLLTTTLLMSALPYWITMILFYKGIGHPTLGIAGDYFIKHLPVINFISDPIIYSFRTRDIKIGYKNAYYKLLPYFRNDDDVARKASVVSRDTQQMQLVMNDDVDDTSRPMTRSTTLTSQQAYEQIQNQMICSRTLHEQVPFRLQQTLNTNEVGRVVSGV</sequence>
<dbReference type="PRINTS" id="PR00237">
    <property type="entry name" value="GPCRRHODOPSN"/>
</dbReference>
<dbReference type="PROSITE" id="PS50262">
    <property type="entry name" value="G_PROTEIN_RECEP_F1_2"/>
    <property type="match status" value="1"/>
</dbReference>
<comment type="caution">
    <text evidence="9">The sequence shown here is derived from an EMBL/GenBank/DDBJ whole genome shotgun (WGS) entry which is preliminary data.</text>
</comment>